<keyword evidence="3" id="KW-1185">Reference proteome</keyword>
<organism evidence="2 3">
    <name type="scientific">Aspergillus pseudoustus</name>
    <dbReference type="NCBI Taxonomy" id="1810923"/>
    <lineage>
        <taxon>Eukaryota</taxon>
        <taxon>Fungi</taxon>
        <taxon>Dikarya</taxon>
        <taxon>Ascomycota</taxon>
        <taxon>Pezizomycotina</taxon>
        <taxon>Eurotiomycetes</taxon>
        <taxon>Eurotiomycetidae</taxon>
        <taxon>Eurotiales</taxon>
        <taxon>Aspergillaceae</taxon>
        <taxon>Aspergillus</taxon>
        <taxon>Aspergillus subgen. Nidulantes</taxon>
    </lineage>
</organism>
<comment type="caution">
    <text evidence="2">The sequence shown here is derived from an EMBL/GenBank/DDBJ whole genome shotgun (WGS) entry which is preliminary data.</text>
</comment>
<keyword evidence="1" id="KW-0812">Transmembrane</keyword>
<evidence type="ECO:0000256" key="1">
    <source>
        <dbReference type="SAM" id="Phobius"/>
    </source>
</evidence>
<accession>A0ABR4KAZ9</accession>
<feature type="transmembrane region" description="Helical" evidence="1">
    <location>
        <begin position="30"/>
        <end position="49"/>
    </location>
</feature>
<gene>
    <name evidence="2" type="ORF">BJY01DRAFT_157270</name>
</gene>
<name>A0ABR4KAZ9_9EURO</name>
<sequence>MPLRHQGSLDCCSLMTPDLYRDVQSPGQRVLSMHGGIIIWAFHLALFFCRMRSTNLYLIFLLRMQAREAPTVCPAQKHQRLRRWHYELMNYITNISITPSL</sequence>
<keyword evidence="1" id="KW-0472">Membrane</keyword>
<protein>
    <submittedName>
        <fullName evidence="2">Uncharacterized protein</fullName>
    </submittedName>
</protein>
<reference evidence="2 3" key="1">
    <citation type="submission" date="2024-07" db="EMBL/GenBank/DDBJ databases">
        <title>Section-level genome sequencing and comparative genomics of Aspergillus sections Usti and Cavernicolus.</title>
        <authorList>
            <consortium name="Lawrence Berkeley National Laboratory"/>
            <person name="Nybo J.L."/>
            <person name="Vesth T.C."/>
            <person name="Theobald S."/>
            <person name="Frisvad J.C."/>
            <person name="Larsen T.O."/>
            <person name="Kjaerboelling I."/>
            <person name="Rothschild-Mancinelli K."/>
            <person name="Lyhne E.K."/>
            <person name="Kogle M.E."/>
            <person name="Barry K."/>
            <person name="Clum A."/>
            <person name="Na H."/>
            <person name="Ledsgaard L."/>
            <person name="Lin J."/>
            <person name="Lipzen A."/>
            <person name="Kuo A."/>
            <person name="Riley R."/>
            <person name="Mondo S."/>
            <person name="Labutti K."/>
            <person name="Haridas S."/>
            <person name="Pangalinan J."/>
            <person name="Salamov A.A."/>
            <person name="Simmons B.A."/>
            <person name="Magnuson J.K."/>
            <person name="Chen J."/>
            <person name="Drula E."/>
            <person name="Henrissat B."/>
            <person name="Wiebenga A."/>
            <person name="Lubbers R.J."/>
            <person name="Gomes A.C."/>
            <person name="Makela M.R."/>
            <person name="Stajich J."/>
            <person name="Grigoriev I.V."/>
            <person name="Mortensen U.H."/>
            <person name="De Vries R.P."/>
            <person name="Baker S.E."/>
            <person name="Andersen M.R."/>
        </authorList>
    </citation>
    <scope>NUCLEOTIDE SEQUENCE [LARGE SCALE GENOMIC DNA]</scope>
    <source>
        <strain evidence="2 3">CBS 123904</strain>
    </source>
</reference>
<evidence type="ECO:0000313" key="2">
    <source>
        <dbReference type="EMBL" id="KAL2848502.1"/>
    </source>
</evidence>
<dbReference type="Proteomes" id="UP001610446">
    <property type="component" value="Unassembled WGS sequence"/>
</dbReference>
<proteinExistence type="predicted"/>
<dbReference type="EMBL" id="JBFXLU010000049">
    <property type="protein sequence ID" value="KAL2848502.1"/>
    <property type="molecule type" value="Genomic_DNA"/>
</dbReference>
<keyword evidence="1" id="KW-1133">Transmembrane helix</keyword>
<evidence type="ECO:0000313" key="3">
    <source>
        <dbReference type="Proteomes" id="UP001610446"/>
    </source>
</evidence>